<proteinExistence type="predicted"/>
<dbReference type="EMBL" id="CAJOBJ010056474">
    <property type="protein sequence ID" value="CAF4398961.1"/>
    <property type="molecule type" value="Genomic_DNA"/>
</dbReference>
<accession>A0A8S2VT52</accession>
<feature type="non-terminal residue" evidence="3">
    <location>
        <position position="84"/>
    </location>
</feature>
<dbReference type="EMBL" id="CAJOBH010030612">
    <property type="protein sequence ID" value="CAF4275267.1"/>
    <property type="molecule type" value="Genomic_DNA"/>
</dbReference>
<protein>
    <submittedName>
        <fullName evidence="3">Uncharacterized protein</fullName>
    </submittedName>
</protein>
<reference evidence="3" key="1">
    <citation type="submission" date="2021-02" db="EMBL/GenBank/DDBJ databases">
        <authorList>
            <person name="Nowell W R."/>
        </authorList>
    </citation>
    <scope>NUCLEOTIDE SEQUENCE</scope>
</reference>
<organism evidence="3 5">
    <name type="scientific">Rotaria magnacalcarata</name>
    <dbReference type="NCBI Taxonomy" id="392030"/>
    <lineage>
        <taxon>Eukaryota</taxon>
        <taxon>Metazoa</taxon>
        <taxon>Spiralia</taxon>
        <taxon>Gnathifera</taxon>
        <taxon>Rotifera</taxon>
        <taxon>Eurotatoria</taxon>
        <taxon>Bdelloidea</taxon>
        <taxon>Philodinida</taxon>
        <taxon>Philodinidae</taxon>
        <taxon>Rotaria</taxon>
    </lineage>
</organism>
<dbReference type="EMBL" id="CAJOBJ010056983">
    <property type="protein sequence ID" value="CAF4401206.1"/>
    <property type="molecule type" value="Genomic_DNA"/>
</dbReference>
<dbReference type="EMBL" id="CAJOBH010030379">
    <property type="protein sequence ID" value="CAF4274029.1"/>
    <property type="molecule type" value="Genomic_DNA"/>
</dbReference>
<sequence length="84" mass="8980">TTPSYKVGPAPVNKAGPVPVHKVEPIQVHKLDLVPVHKLNPTAVSKSNSPKYDPLTGLTVDATTTTTNESYEKSYIISSSINPL</sequence>
<dbReference type="Proteomes" id="UP000681720">
    <property type="component" value="Unassembled WGS sequence"/>
</dbReference>
<evidence type="ECO:0000313" key="5">
    <source>
        <dbReference type="Proteomes" id="UP000681720"/>
    </source>
</evidence>
<comment type="caution">
    <text evidence="3">The sequence shown here is derived from an EMBL/GenBank/DDBJ whole genome shotgun (WGS) entry which is preliminary data.</text>
</comment>
<dbReference type="Proteomes" id="UP000681967">
    <property type="component" value="Unassembled WGS sequence"/>
</dbReference>
<name>A0A8S2VT52_9BILA</name>
<evidence type="ECO:0000313" key="4">
    <source>
        <dbReference type="EMBL" id="CAF4401206.1"/>
    </source>
</evidence>
<gene>
    <name evidence="1" type="ORF">BYL167_LOCUS26430</name>
    <name evidence="2" type="ORF">BYL167_LOCUS26479</name>
    <name evidence="3" type="ORF">GIL414_LOCUS30070</name>
    <name evidence="4" type="ORF">GIL414_LOCUS30171</name>
</gene>
<evidence type="ECO:0000313" key="1">
    <source>
        <dbReference type="EMBL" id="CAF4274029.1"/>
    </source>
</evidence>
<dbReference type="AlphaFoldDB" id="A0A8S2VT52"/>
<feature type="non-terminal residue" evidence="3">
    <location>
        <position position="1"/>
    </location>
</feature>
<evidence type="ECO:0000313" key="3">
    <source>
        <dbReference type="EMBL" id="CAF4398961.1"/>
    </source>
</evidence>
<evidence type="ECO:0000313" key="2">
    <source>
        <dbReference type="EMBL" id="CAF4275267.1"/>
    </source>
</evidence>